<reference evidence="7 8" key="2">
    <citation type="journal article" date="2016" name="Genome Announc.">
        <title>Permanent Draft Genome Sequences for Two Variants of Frankia sp. Strain CpI1, the First Frankia Strain Isolated from Root Nodules of Comptonia peregrina.</title>
        <authorList>
            <person name="Oshone R."/>
            <person name="Hurst S.G.IV."/>
            <person name="Abebe-Akele F."/>
            <person name="Simpson S."/>
            <person name="Morris K."/>
            <person name="Thomas W.K."/>
            <person name="Tisa L.S."/>
        </authorList>
    </citation>
    <scope>NUCLEOTIDE SEQUENCE [LARGE SCALE GENOMIC DNA]</scope>
    <source>
        <strain evidence="8">CpI1-S</strain>
    </source>
</reference>
<dbReference type="GO" id="GO:0071949">
    <property type="term" value="F:FAD binding"/>
    <property type="evidence" value="ECO:0007669"/>
    <property type="project" value="InterPro"/>
</dbReference>
<dbReference type="Pfam" id="PF01565">
    <property type="entry name" value="FAD_binding_4"/>
    <property type="match status" value="1"/>
</dbReference>
<keyword evidence="5" id="KW-0560">Oxidoreductase</keyword>
<dbReference type="PANTHER" id="PTHR42973:SF39">
    <property type="entry name" value="FAD-BINDING PCMH-TYPE DOMAIN-CONTAINING PROTEIN"/>
    <property type="match status" value="1"/>
</dbReference>
<dbReference type="InterPro" id="IPR006311">
    <property type="entry name" value="TAT_signal"/>
</dbReference>
<keyword evidence="3" id="KW-0285">Flavoprotein</keyword>
<evidence type="ECO:0000256" key="4">
    <source>
        <dbReference type="ARBA" id="ARBA00022827"/>
    </source>
</evidence>
<name>A0A0D8BEY4_9ACTN</name>
<feature type="domain" description="FAD-binding PCMH-type" evidence="6">
    <location>
        <begin position="75"/>
        <end position="245"/>
    </location>
</feature>
<dbReference type="PROSITE" id="PS51387">
    <property type="entry name" value="FAD_PCMH"/>
    <property type="match status" value="1"/>
</dbReference>
<dbReference type="EMBL" id="JYFN01000019">
    <property type="protein sequence ID" value="KJE22813.1"/>
    <property type="molecule type" value="Genomic_DNA"/>
</dbReference>
<keyword evidence="4" id="KW-0274">FAD</keyword>
<sequence length="526" mass="53932">MGGPDRRSVLRAAGGGLALAGAGLGSTLLAGCRGDTRPAPSAVDWQALDARLTGPLLRPADPRYAAASTLFDPAFDAIRPQAVARATSTADVQACVEFARRTGLPLAARAGGHSYGGYSTTTGLVVDVTPMAEVAAAPGQVARIGAGALLVDVYSGLARGGLALPAGSCPTVGIAGLAMGGGIGVLGRRYGLTCDRMVSAEVVLASGEVVHTDADHEPDLFWALRGAGGGNVGIVTSFAFAPHRATPLVLFTYRWAWDGAADVVAAWQDWISAPGGAPESLWSTCVAFSAPSAGVGGTPTLRVSGVLSGGAGDDAMAGLRARLADLVDAAGHRPTGTYVTTRGHLEAMLIEGGCAGRAVETCHLRGRTPGGTLPRVAQRAASAFLHRPMPSRGVEVLLGAVEERQRTAGAGSGGVILDSWGGAINRVAPGDTAFVHRGAIASAQYVAGYAPNATPAAQEANRRWLRSTVEATAPFVSQSAYQNYIDPELAGWAQAYYGTNLDRLRQVKRAYDPDDLFRFAQGITPA</sequence>
<gene>
    <name evidence="7" type="ORF">FF36_02791</name>
</gene>
<dbReference type="InterPro" id="IPR006094">
    <property type="entry name" value="Oxid_FAD_bind_N"/>
</dbReference>
<evidence type="ECO:0000256" key="1">
    <source>
        <dbReference type="ARBA" id="ARBA00001974"/>
    </source>
</evidence>
<keyword evidence="8" id="KW-1185">Reference proteome</keyword>
<evidence type="ECO:0000259" key="6">
    <source>
        <dbReference type="PROSITE" id="PS51387"/>
    </source>
</evidence>
<dbReference type="SUPFAM" id="SSF56176">
    <property type="entry name" value="FAD-binding/transporter-associated domain-like"/>
    <property type="match status" value="1"/>
</dbReference>
<dbReference type="Gene3D" id="3.30.43.10">
    <property type="entry name" value="Uridine Diphospho-n-acetylenolpyruvylglucosamine Reductase, domain 2"/>
    <property type="match status" value="1"/>
</dbReference>
<dbReference type="InterPro" id="IPR050416">
    <property type="entry name" value="FAD-linked_Oxidoreductase"/>
</dbReference>
<accession>A0A0D8BEY4</accession>
<dbReference type="Gene3D" id="3.40.462.20">
    <property type="match status" value="1"/>
</dbReference>
<evidence type="ECO:0000256" key="3">
    <source>
        <dbReference type="ARBA" id="ARBA00022630"/>
    </source>
</evidence>
<dbReference type="PROSITE" id="PS51257">
    <property type="entry name" value="PROKAR_LIPOPROTEIN"/>
    <property type="match status" value="1"/>
</dbReference>
<dbReference type="PROSITE" id="PS00862">
    <property type="entry name" value="OX2_COVAL_FAD"/>
    <property type="match status" value="1"/>
</dbReference>
<dbReference type="PATRIC" id="fig|1502723.3.peg.1916"/>
<dbReference type="OrthoDB" id="5169292at2"/>
<dbReference type="InterPro" id="IPR016169">
    <property type="entry name" value="FAD-bd_PCMH_sub2"/>
</dbReference>
<dbReference type="InterPro" id="IPR012951">
    <property type="entry name" value="BBE"/>
</dbReference>
<comment type="cofactor">
    <cofactor evidence="1">
        <name>FAD</name>
        <dbReference type="ChEBI" id="CHEBI:57692"/>
    </cofactor>
</comment>
<dbReference type="AlphaFoldDB" id="A0A0D8BEY4"/>
<evidence type="ECO:0000313" key="8">
    <source>
        <dbReference type="Proteomes" id="UP000032545"/>
    </source>
</evidence>
<dbReference type="InterPro" id="IPR006093">
    <property type="entry name" value="Oxy_OxRdtase_FAD_BS"/>
</dbReference>
<dbReference type="Pfam" id="PF08031">
    <property type="entry name" value="BBE"/>
    <property type="match status" value="1"/>
</dbReference>
<comment type="similarity">
    <text evidence="2">Belongs to the oxygen-dependent FAD-linked oxidoreductase family.</text>
</comment>
<dbReference type="PROSITE" id="PS51318">
    <property type="entry name" value="TAT"/>
    <property type="match status" value="1"/>
</dbReference>
<dbReference type="RefSeq" id="WP_044885418.1">
    <property type="nucleotide sequence ID" value="NZ_JYFN01000019.1"/>
</dbReference>
<dbReference type="Proteomes" id="UP000032545">
    <property type="component" value="Unassembled WGS sequence"/>
</dbReference>
<reference evidence="8" key="1">
    <citation type="submission" date="2015-02" db="EMBL/GenBank/DDBJ databases">
        <title>Draft Genome of Frankia sp. CpI1-S.</title>
        <authorList>
            <person name="Oshone R.T."/>
            <person name="Ngom M."/>
            <person name="Ghodhbane-Gtari F."/>
            <person name="Gtari M."/>
            <person name="Morris K."/>
            <person name="Thomas K."/>
            <person name="Sen A."/>
            <person name="Tisa L.S."/>
        </authorList>
    </citation>
    <scope>NUCLEOTIDE SEQUENCE [LARGE SCALE GENOMIC DNA]</scope>
    <source>
        <strain evidence="8">CpI1-S</strain>
    </source>
</reference>
<evidence type="ECO:0000256" key="2">
    <source>
        <dbReference type="ARBA" id="ARBA00005466"/>
    </source>
</evidence>
<proteinExistence type="inferred from homology"/>
<dbReference type="InterPro" id="IPR036318">
    <property type="entry name" value="FAD-bd_PCMH-like_sf"/>
</dbReference>
<dbReference type="PANTHER" id="PTHR42973">
    <property type="entry name" value="BINDING OXIDOREDUCTASE, PUTATIVE (AFU_ORTHOLOGUE AFUA_1G17690)-RELATED"/>
    <property type="match status" value="1"/>
</dbReference>
<evidence type="ECO:0000313" key="7">
    <source>
        <dbReference type="EMBL" id="KJE22813.1"/>
    </source>
</evidence>
<protein>
    <submittedName>
        <fullName evidence="7">FAD/FMN-dependent dehydrogenase</fullName>
    </submittedName>
</protein>
<dbReference type="GO" id="GO:0016491">
    <property type="term" value="F:oxidoreductase activity"/>
    <property type="evidence" value="ECO:0007669"/>
    <property type="project" value="UniProtKB-KW"/>
</dbReference>
<organism evidence="7 8">
    <name type="scientific">Frankia torreyi</name>
    <dbReference type="NCBI Taxonomy" id="1856"/>
    <lineage>
        <taxon>Bacteria</taxon>
        <taxon>Bacillati</taxon>
        <taxon>Actinomycetota</taxon>
        <taxon>Actinomycetes</taxon>
        <taxon>Frankiales</taxon>
        <taxon>Frankiaceae</taxon>
        <taxon>Frankia</taxon>
    </lineage>
</organism>
<comment type="caution">
    <text evidence="7">The sequence shown here is derived from an EMBL/GenBank/DDBJ whole genome shotgun (WGS) entry which is preliminary data.</text>
</comment>
<dbReference type="InterPro" id="IPR016167">
    <property type="entry name" value="FAD-bd_PCMH_sub1"/>
</dbReference>
<dbReference type="Gene3D" id="3.30.465.10">
    <property type="match status" value="1"/>
</dbReference>
<dbReference type="InterPro" id="IPR016166">
    <property type="entry name" value="FAD-bd_PCMH"/>
</dbReference>
<evidence type="ECO:0000256" key="5">
    <source>
        <dbReference type="ARBA" id="ARBA00023002"/>
    </source>
</evidence>